<dbReference type="InterPro" id="IPR036259">
    <property type="entry name" value="MFS_trans_sf"/>
</dbReference>
<dbReference type="GO" id="GO:1990961">
    <property type="term" value="P:xenobiotic detoxification by transmembrane export across the plasma membrane"/>
    <property type="evidence" value="ECO:0007669"/>
    <property type="project" value="InterPro"/>
</dbReference>
<evidence type="ECO:0000256" key="6">
    <source>
        <dbReference type="ARBA" id="ARBA00022989"/>
    </source>
</evidence>
<feature type="transmembrane region" description="Helical" evidence="8">
    <location>
        <begin position="332"/>
        <end position="353"/>
    </location>
</feature>
<feature type="transmembrane region" description="Helical" evidence="8">
    <location>
        <begin position="365"/>
        <end position="384"/>
    </location>
</feature>
<comment type="caution">
    <text evidence="8">Lacks conserved residue(s) required for the propagation of feature annotation.</text>
</comment>
<dbReference type="SUPFAM" id="SSF103473">
    <property type="entry name" value="MFS general substrate transporter"/>
    <property type="match status" value="1"/>
</dbReference>
<dbReference type="GO" id="GO:0005886">
    <property type="term" value="C:plasma membrane"/>
    <property type="evidence" value="ECO:0007669"/>
    <property type="project" value="UniProtKB-SubCell"/>
</dbReference>
<feature type="transmembrane region" description="Helical" evidence="8">
    <location>
        <begin position="101"/>
        <end position="122"/>
    </location>
</feature>
<keyword evidence="5 8" id="KW-0812">Transmembrane</keyword>
<name>A0A0R1QJY2_9LACO</name>
<dbReference type="Gene3D" id="1.20.1720.10">
    <property type="entry name" value="Multidrug resistance protein D"/>
    <property type="match status" value="1"/>
</dbReference>
<evidence type="ECO:0000313" key="10">
    <source>
        <dbReference type="EMBL" id="KRL41219.1"/>
    </source>
</evidence>
<dbReference type="Proteomes" id="UP000051790">
    <property type="component" value="Unassembled WGS sequence"/>
</dbReference>
<dbReference type="PRINTS" id="PR01036">
    <property type="entry name" value="TCRTETB"/>
</dbReference>
<feature type="domain" description="Major facilitator superfamily (MFS) profile" evidence="9">
    <location>
        <begin position="10"/>
        <end position="387"/>
    </location>
</feature>
<evidence type="ECO:0000256" key="1">
    <source>
        <dbReference type="ARBA" id="ARBA00004651"/>
    </source>
</evidence>
<dbReference type="EMBL" id="AZEU01000253">
    <property type="protein sequence ID" value="KRL41219.1"/>
    <property type="molecule type" value="Genomic_DNA"/>
</dbReference>
<keyword evidence="3 8" id="KW-0813">Transport</keyword>
<dbReference type="PANTHER" id="PTHR23502:SF137">
    <property type="entry name" value="MAJOR FACILITATOR SUPERFAMILY (MFS) TRANSPORTER-RELATED"/>
    <property type="match status" value="1"/>
</dbReference>
<keyword evidence="7 8" id="KW-0472">Membrane</keyword>
<feature type="transmembrane region" description="Helical" evidence="8">
    <location>
        <begin position="77"/>
        <end position="95"/>
    </location>
</feature>
<dbReference type="InterPro" id="IPR011701">
    <property type="entry name" value="MFS"/>
</dbReference>
<comment type="subcellular location">
    <subcellularLocation>
        <location evidence="1 8">Cell membrane</location>
        <topology evidence="1 8">Multi-pass membrane protein</topology>
    </subcellularLocation>
</comment>
<reference evidence="10 11" key="1">
    <citation type="journal article" date="2015" name="Genome Announc.">
        <title>Expanding the biotechnology potential of lactobacilli through comparative genomics of 213 strains and associated genera.</title>
        <authorList>
            <person name="Sun Z."/>
            <person name="Harris H.M."/>
            <person name="McCann A."/>
            <person name="Guo C."/>
            <person name="Argimon S."/>
            <person name="Zhang W."/>
            <person name="Yang X."/>
            <person name="Jeffery I.B."/>
            <person name="Cooney J.C."/>
            <person name="Kagawa T.F."/>
            <person name="Liu W."/>
            <person name="Song Y."/>
            <person name="Salvetti E."/>
            <person name="Wrobel A."/>
            <person name="Rasinkangas P."/>
            <person name="Parkhill J."/>
            <person name="Rea M.C."/>
            <person name="O'Sullivan O."/>
            <person name="Ritari J."/>
            <person name="Douillard F.P."/>
            <person name="Paul Ross R."/>
            <person name="Yang R."/>
            <person name="Briner A.E."/>
            <person name="Felis G.E."/>
            <person name="de Vos W.M."/>
            <person name="Barrangou R."/>
            <person name="Klaenhammer T.R."/>
            <person name="Caufield P.W."/>
            <person name="Cui Y."/>
            <person name="Zhang H."/>
            <person name="O'Toole P.W."/>
        </authorList>
    </citation>
    <scope>NUCLEOTIDE SEQUENCE [LARGE SCALE GENOMIC DNA]</scope>
    <source>
        <strain evidence="10 11">DSM 13343</strain>
    </source>
</reference>
<dbReference type="PANTHER" id="PTHR23502">
    <property type="entry name" value="MAJOR FACILITATOR SUPERFAMILY"/>
    <property type="match status" value="1"/>
</dbReference>
<dbReference type="GO" id="GO:0042910">
    <property type="term" value="F:xenobiotic transmembrane transporter activity"/>
    <property type="evidence" value="ECO:0007669"/>
    <property type="project" value="InterPro"/>
</dbReference>
<dbReference type="InterPro" id="IPR020846">
    <property type="entry name" value="MFS_dom"/>
</dbReference>
<dbReference type="RefSeq" id="WP_056964745.1">
    <property type="nucleotide sequence ID" value="NZ_AZEU01000253.1"/>
</dbReference>
<keyword evidence="6 8" id="KW-1133">Transmembrane helix</keyword>
<feature type="transmembrane region" description="Helical" evidence="8">
    <location>
        <begin position="134"/>
        <end position="157"/>
    </location>
</feature>
<evidence type="ECO:0000256" key="3">
    <source>
        <dbReference type="ARBA" id="ARBA00022448"/>
    </source>
</evidence>
<dbReference type="Pfam" id="PF07690">
    <property type="entry name" value="MFS_1"/>
    <property type="match status" value="1"/>
</dbReference>
<evidence type="ECO:0000256" key="7">
    <source>
        <dbReference type="ARBA" id="ARBA00023136"/>
    </source>
</evidence>
<feature type="transmembrane region" description="Helical" evidence="8">
    <location>
        <begin position="163"/>
        <end position="183"/>
    </location>
</feature>
<sequence length="390" mass="41697">MKNVQKSVPSLFILIALVGFPQISESIFTPVLPAISEALSVTAQTSQLTMGSYFVGFAIGVLFWGRLSDGIGRRPAMLWGLAVYLLGNFALWLAPSFNMLLLARVLQAFGAAAGSVITQTIMRESFSGVEGERVFAKISAAMALAPALGPLIGGALATYFDNYRAVFVGLMMMAGLLWVYVLLRLPETRVSIPEIAPWPQVATKMMRSPQVWGYCLLISGINGILFSYYAEAPFIFESHFGLSAVQYGWLGLLIASASIIGALITVFAAGKLAPNTLISGSLLVSVLGAGGMWFTADILIASLSMVFLMFLGLYTALPLVLNRALIGFEPVIGTASGLLSFVYYLVISALTLLMSAMHNGTVLALPHYTLLVGVAMVLADRLLVNRNTSS</sequence>
<dbReference type="NCBIfam" id="TIGR00710">
    <property type="entry name" value="efflux_Bcr_CflA"/>
    <property type="match status" value="1"/>
</dbReference>
<organism evidence="10 11">
    <name type="scientific">Lacticaseibacillus manihotivorans DSM 13343 = JCM 12514</name>
    <dbReference type="NCBI Taxonomy" id="1423769"/>
    <lineage>
        <taxon>Bacteria</taxon>
        <taxon>Bacillati</taxon>
        <taxon>Bacillota</taxon>
        <taxon>Bacilli</taxon>
        <taxon>Lactobacillales</taxon>
        <taxon>Lactobacillaceae</taxon>
        <taxon>Lacticaseibacillus</taxon>
    </lineage>
</organism>
<protein>
    <recommendedName>
        <fullName evidence="8">Bcr/CflA family efflux transporter</fullName>
    </recommendedName>
</protein>
<evidence type="ECO:0000313" key="11">
    <source>
        <dbReference type="Proteomes" id="UP000051790"/>
    </source>
</evidence>
<feature type="transmembrane region" description="Helical" evidence="8">
    <location>
        <begin position="249"/>
        <end position="269"/>
    </location>
</feature>
<evidence type="ECO:0000259" key="9">
    <source>
        <dbReference type="PROSITE" id="PS50850"/>
    </source>
</evidence>
<dbReference type="OrthoDB" id="9816041at2"/>
<comment type="similarity">
    <text evidence="2 8">Belongs to the major facilitator superfamily. Bcr/CmlA family.</text>
</comment>
<evidence type="ECO:0000256" key="2">
    <source>
        <dbReference type="ARBA" id="ARBA00006236"/>
    </source>
</evidence>
<dbReference type="PROSITE" id="PS50850">
    <property type="entry name" value="MFS"/>
    <property type="match status" value="1"/>
</dbReference>
<evidence type="ECO:0000256" key="4">
    <source>
        <dbReference type="ARBA" id="ARBA00022475"/>
    </source>
</evidence>
<dbReference type="AlphaFoldDB" id="A0A0R1QJY2"/>
<feature type="transmembrane region" description="Helical" evidence="8">
    <location>
        <begin position="300"/>
        <end position="320"/>
    </location>
</feature>
<feature type="transmembrane region" description="Helical" evidence="8">
    <location>
        <begin position="276"/>
        <end position="294"/>
    </location>
</feature>
<evidence type="ECO:0000256" key="5">
    <source>
        <dbReference type="ARBA" id="ARBA00022692"/>
    </source>
</evidence>
<feature type="transmembrane region" description="Helical" evidence="8">
    <location>
        <begin position="211"/>
        <end position="229"/>
    </location>
</feature>
<comment type="caution">
    <text evidence="10">The sequence shown here is derived from an EMBL/GenBank/DDBJ whole genome shotgun (WGS) entry which is preliminary data.</text>
</comment>
<evidence type="ECO:0000256" key="8">
    <source>
        <dbReference type="RuleBase" id="RU365088"/>
    </source>
</evidence>
<gene>
    <name evidence="10" type="ORF">FD01_GL002207</name>
</gene>
<keyword evidence="11" id="KW-1185">Reference proteome</keyword>
<feature type="transmembrane region" description="Helical" evidence="8">
    <location>
        <begin position="48"/>
        <end position="65"/>
    </location>
</feature>
<keyword evidence="4 8" id="KW-1003">Cell membrane</keyword>
<dbReference type="PATRIC" id="fig|1423769.4.peg.2375"/>
<proteinExistence type="inferred from homology"/>
<dbReference type="CDD" id="cd17320">
    <property type="entry name" value="MFS_MdfA_MDR_like"/>
    <property type="match status" value="1"/>
</dbReference>
<dbReference type="InterPro" id="IPR004812">
    <property type="entry name" value="Efflux_drug-R_Bcr/CmlA"/>
</dbReference>
<accession>A0A0R1QJY2</accession>